<reference evidence="11 12" key="1">
    <citation type="submission" date="2018-07" db="EMBL/GenBank/DDBJ databases">
        <title>Genomic Encyclopedia of Type Strains, Phase III (KMG-III): the genomes of soil and plant-associated and newly described type strains.</title>
        <authorList>
            <person name="Whitman W."/>
        </authorList>
    </citation>
    <scope>NUCLEOTIDE SEQUENCE [LARGE SCALE GENOMIC DNA]</scope>
    <source>
        <strain evidence="11 12">CECT 8488</strain>
    </source>
</reference>
<comment type="caution">
    <text evidence="11">The sequence shown here is derived from an EMBL/GenBank/DDBJ whole genome shotgun (WGS) entry which is preliminary data.</text>
</comment>
<feature type="domain" description="PpiC" evidence="10">
    <location>
        <begin position="141"/>
        <end position="231"/>
    </location>
</feature>
<dbReference type="InterPro" id="IPR050245">
    <property type="entry name" value="PrsA_foldase"/>
</dbReference>
<evidence type="ECO:0000313" key="11">
    <source>
        <dbReference type="EMBL" id="RED47646.1"/>
    </source>
</evidence>
<gene>
    <name evidence="11" type="ORF">DFP90_10910</name>
</gene>
<dbReference type="InterPro" id="IPR000297">
    <property type="entry name" value="PPIase_PpiC"/>
</dbReference>
<evidence type="ECO:0000256" key="6">
    <source>
        <dbReference type="ARBA" id="ARBA00030642"/>
    </source>
</evidence>
<dbReference type="PANTHER" id="PTHR47245">
    <property type="entry name" value="PEPTIDYLPROLYL ISOMERASE"/>
    <property type="match status" value="1"/>
</dbReference>
<sequence length="293" mass="32457">MTISTFRKITVGLLAGLALLAVQPLAAQDPSGDQVIAVVEGEKITRQDFTIAYSSLPPRVRQQGMETLYPHVLELLIQQVLIVKKGREANLAADPEVQARMKAFEDRTIHNVYLNREIEKRLTNELLLAEYDKFVAANPPQEEVRARHILVNSEAEAREIINLVGQGQPFAELAKTRSQGPSSAQGGDLGFFARGKMVKEFEDIAFALEPNTYSIDPVKTQYGWHVILVEEKRVIDPPSFDQIKPRLAQAVGQAMAGDVKQSIVDNAKIERFDLDGKSINPPAQVLPELLGVQ</sequence>
<dbReference type="OrthoDB" id="14196at2"/>
<dbReference type="InterPro" id="IPR027304">
    <property type="entry name" value="Trigger_fact/SurA_dom_sf"/>
</dbReference>
<dbReference type="RefSeq" id="WP_147301047.1">
    <property type="nucleotide sequence ID" value="NZ_QRDW01000009.1"/>
</dbReference>
<evidence type="ECO:0000256" key="4">
    <source>
        <dbReference type="ARBA" id="ARBA00018370"/>
    </source>
</evidence>
<dbReference type="Proteomes" id="UP000256845">
    <property type="component" value="Unassembled WGS sequence"/>
</dbReference>
<dbReference type="PROSITE" id="PS01096">
    <property type="entry name" value="PPIC_PPIASE_1"/>
    <property type="match status" value="1"/>
</dbReference>
<dbReference type="GO" id="GO:0003755">
    <property type="term" value="F:peptidyl-prolyl cis-trans isomerase activity"/>
    <property type="evidence" value="ECO:0007669"/>
    <property type="project" value="UniProtKB-KW"/>
</dbReference>
<keyword evidence="5 8" id="KW-0697">Rotamase</keyword>
<evidence type="ECO:0000256" key="1">
    <source>
        <dbReference type="ARBA" id="ARBA00000971"/>
    </source>
</evidence>
<evidence type="ECO:0000313" key="12">
    <source>
        <dbReference type="Proteomes" id="UP000256845"/>
    </source>
</evidence>
<proteinExistence type="inferred from homology"/>
<feature type="chain" id="PRO_5017602038" description="Parvulin-like PPIase" evidence="9">
    <location>
        <begin position="28"/>
        <end position="293"/>
    </location>
</feature>
<dbReference type="InterPro" id="IPR023058">
    <property type="entry name" value="PPIase_PpiC_CS"/>
</dbReference>
<dbReference type="EMBL" id="QRDW01000009">
    <property type="protein sequence ID" value="RED47646.1"/>
    <property type="molecule type" value="Genomic_DNA"/>
</dbReference>
<evidence type="ECO:0000256" key="8">
    <source>
        <dbReference type="PROSITE-ProRule" id="PRU00278"/>
    </source>
</evidence>
<accession>A0A3D9HF96</accession>
<dbReference type="AlphaFoldDB" id="A0A3D9HF96"/>
<name>A0A3D9HF96_9PROT</name>
<dbReference type="SUPFAM" id="SSF109998">
    <property type="entry name" value="Triger factor/SurA peptide-binding domain-like"/>
    <property type="match status" value="1"/>
</dbReference>
<dbReference type="SUPFAM" id="SSF54534">
    <property type="entry name" value="FKBP-like"/>
    <property type="match status" value="1"/>
</dbReference>
<evidence type="ECO:0000256" key="9">
    <source>
        <dbReference type="SAM" id="SignalP"/>
    </source>
</evidence>
<organism evidence="11 12">
    <name type="scientific">Aestuariispira insulae</name>
    <dbReference type="NCBI Taxonomy" id="1461337"/>
    <lineage>
        <taxon>Bacteria</taxon>
        <taxon>Pseudomonadati</taxon>
        <taxon>Pseudomonadota</taxon>
        <taxon>Alphaproteobacteria</taxon>
        <taxon>Rhodospirillales</taxon>
        <taxon>Kiloniellaceae</taxon>
        <taxon>Aestuariispira</taxon>
    </lineage>
</organism>
<dbReference type="InterPro" id="IPR046357">
    <property type="entry name" value="PPIase_dom_sf"/>
</dbReference>
<feature type="signal peptide" evidence="9">
    <location>
        <begin position="1"/>
        <end position="27"/>
    </location>
</feature>
<keyword evidence="8 11" id="KW-0413">Isomerase</keyword>
<evidence type="ECO:0000256" key="5">
    <source>
        <dbReference type="ARBA" id="ARBA00023110"/>
    </source>
</evidence>
<comment type="similarity">
    <text evidence="2">Belongs to the PpiC/parvulin rotamase family.</text>
</comment>
<dbReference type="Gene3D" id="3.10.50.40">
    <property type="match status" value="1"/>
</dbReference>
<dbReference type="PANTHER" id="PTHR47245:SF2">
    <property type="entry name" value="PEPTIDYL-PROLYL CIS-TRANS ISOMERASE HP_0175-RELATED"/>
    <property type="match status" value="1"/>
</dbReference>
<evidence type="ECO:0000256" key="2">
    <source>
        <dbReference type="ARBA" id="ARBA00007656"/>
    </source>
</evidence>
<dbReference type="PROSITE" id="PS50198">
    <property type="entry name" value="PPIC_PPIASE_2"/>
    <property type="match status" value="1"/>
</dbReference>
<evidence type="ECO:0000256" key="7">
    <source>
        <dbReference type="ARBA" id="ARBA00031484"/>
    </source>
</evidence>
<keyword evidence="12" id="KW-1185">Reference proteome</keyword>
<protein>
    <recommendedName>
        <fullName evidence="4">Parvulin-like PPIase</fullName>
        <ecNumber evidence="3">5.2.1.8</ecNumber>
    </recommendedName>
    <alternativeName>
        <fullName evidence="6">Peptidyl-prolyl cis-trans isomerase plp</fullName>
    </alternativeName>
    <alternativeName>
        <fullName evidence="7">Rotamase plp</fullName>
    </alternativeName>
</protein>
<comment type="catalytic activity">
    <reaction evidence="1">
        <text>[protein]-peptidylproline (omega=180) = [protein]-peptidylproline (omega=0)</text>
        <dbReference type="Rhea" id="RHEA:16237"/>
        <dbReference type="Rhea" id="RHEA-COMP:10747"/>
        <dbReference type="Rhea" id="RHEA-COMP:10748"/>
        <dbReference type="ChEBI" id="CHEBI:83833"/>
        <dbReference type="ChEBI" id="CHEBI:83834"/>
        <dbReference type="EC" id="5.2.1.8"/>
    </reaction>
</comment>
<evidence type="ECO:0000256" key="3">
    <source>
        <dbReference type="ARBA" id="ARBA00013194"/>
    </source>
</evidence>
<dbReference type="Pfam" id="PF13616">
    <property type="entry name" value="Rotamase_3"/>
    <property type="match status" value="1"/>
</dbReference>
<keyword evidence="9" id="KW-0732">Signal</keyword>
<dbReference type="EC" id="5.2.1.8" evidence="3"/>
<evidence type="ECO:0000259" key="10">
    <source>
        <dbReference type="PROSITE" id="PS50198"/>
    </source>
</evidence>